<dbReference type="Proteomes" id="UP000298663">
    <property type="component" value="Unassembled WGS sequence"/>
</dbReference>
<dbReference type="AlphaFoldDB" id="A0A4U8UPT4"/>
<keyword evidence="2" id="KW-0489">Methyltransferase</keyword>
<keyword evidence="5" id="KW-0443">Lipid metabolism</keyword>
<evidence type="ECO:0000256" key="4">
    <source>
        <dbReference type="ARBA" id="ARBA00022691"/>
    </source>
</evidence>
<dbReference type="OrthoDB" id="8300214at2759"/>
<dbReference type="GO" id="GO:0008610">
    <property type="term" value="P:lipid biosynthetic process"/>
    <property type="evidence" value="ECO:0007669"/>
    <property type="project" value="InterPro"/>
</dbReference>
<evidence type="ECO:0000313" key="7">
    <source>
        <dbReference type="Proteomes" id="UP000298663"/>
    </source>
</evidence>
<dbReference type="SUPFAM" id="SSF53335">
    <property type="entry name" value="S-adenosyl-L-methionine-dependent methyltransferases"/>
    <property type="match status" value="1"/>
</dbReference>
<dbReference type="EMBL" id="AZBU02000001">
    <property type="protein sequence ID" value="TMS35062.1"/>
    <property type="molecule type" value="Genomic_DNA"/>
</dbReference>
<evidence type="ECO:0000256" key="2">
    <source>
        <dbReference type="ARBA" id="ARBA00022603"/>
    </source>
</evidence>
<evidence type="ECO:0000256" key="1">
    <source>
        <dbReference type="ARBA" id="ARBA00010815"/>
    </source>
</evidence>
<dbReference type="PIRSF" id="PIRSF003085">
    <property type="entry name" value="CMAS"/>
    <property type="match status" value="1"/>
</dbReference>
<dbReference type="STRING" id="34508.A0A4U8UPT4"/>
<dbReference type="InterPro" id="IPR050723">
    <property type="entry name" value="CFA/CMAS"/>
</dbReference>
<dbReference type="InterPro" id="IPR029063">
    <property type="entry name" value="SAM-dependent_MTases_sf"/>
</dbReference>
<keyword evidence="7" id="KW-1185">Reference proteome</keyword>
<dbReference type="GO" id="GO:0032259">
    <property type="term" value="P:methylation"/>
    <property type="evidence" value="ECO:0007669"/>
    <property type="project" value="UniProtKB-KW"/>
</dbReference>
<comment type="similarity">
    <text evidence="1">Belongs to the CFA/CMAS family.</text>
</comment>
<proteinExistence type="inferred from homology"/>
<evidence type="ECO:0008006" key="8">
    <source>
        <dbReference type="Google" id="ProtNLM"/>
    </source>
</evidence>
<evidence type="ECO:0000256" key="3">
    <source>
        <dbReference type="ARBA" id="ARBA00022679"/>
    </source>
</evidence>
<comment type="caution">
    <text evidence="6">The sequence shown here is derived from an EMBL/GenBank/DDBJ whole genome shotgun (WGS) entry which is preliminary data.</text>
</comment>
<dbReference type="InterPro" id="IPR003333">
    <property type="entry name" value="CMAS"/>
</dbReference>
<dbReference type="PANTHER" id="PTHR43667">
    <property type="entry name" value="CYCLOPROPANE-FATTY-ACYL-PHOSPHOLIPID SYNTHASE"/>
    <property type="match status" value="1"/>
</dbReference>
<dbReference type="PANTHER" id="PTHR43667:SF2">
    <property type="entry name" value="FATTY ACID C-METHYL TRANSFERASE"/>
    <property type="match status" value="1"/>
</dbReference>
<accession>A0A4U8UPT4</accession>
<dbReference type="Pfam" id="PF02353">
    <property type="entry name" value="CMAS"/>
    <property type="match status" value="1"/>
</dbReference>
<keyword evidence="4" id="KW-0949">S-adenosyl-L-methionine</keyword>
<name>A0A4U8UPT4_STECR</name>
<evidence type="ECO:0000313" key="6">
    <source>
        <dbReference type="EMBL" id="TMS35062.1"/>
    </source>
</evidence>
<dbReference type="GO" id="GO:0008168">
    <property type="term" value="F:methyltransferase activity"/>
    <property type="evidence" value="ECO:0007669"/>
    <property type="project" value="UniProtKB-KW"/>
</dbReference>
<organism evidence="6 7">
    <name type="scientific">Steinernema carpocapsae</name>
    <name type="common">Entomopathogenic nematode</name>
    <dbReference type="NCBI Taxonomy" id="34508"/>
    <lineage>
        <taxon>Eukaryota</taxon>
        <taxon>Metazoa</taxon>
        <taxon>Ecdysozoa</taxon>
        <taxon>Nematoda</taxon>
        <taxon>Chromadorea</taxon>
        <taxon>Rhabditida</taxon>
        <taxon>Tylenchina</taxon>
        <taxon>Panagrolaimomorpha</taxon>
        <taxon>Strongyloidoidea</taxon>
        <taxon>Steinernematidae</taxon>
        <taxon>Steinernema</taxon>
    </lineage>
</organism>
<protein>
    <recommendedName>
        <fullName evidence="8">Cyclopropane-fatty-acyl-phospholipid synthase</fullName>
    </recommendedName>
</protein>
<reference evidence="6 7" key="2">
    <citation type="journal article" date="2019" name="G3 (Bethesda)">
        <title>Hybrid Assembly of the Genome of the Entomopathogenic Nematode Steinernema carpocapsae Identifies the X-Chromosome.</title>
        <authorList>
            <person name="Serra L."/>
            <person name="Macchietto M."/>
            <person name="Macias-Munoz A."/>
            <person name="McGill C.J."/>
            <person name="Rodriguez I.M."/>
            <person name="Rodriguez B."/>
            <person name="Murad R."/>
            <person name="Mortazavi A."/>
        </authorList>
    </citation>
    <scope>NUCLEOTIDE SEQUENCE [LARGE SCALE GENOMIC DNA]</scope>
    <source>
        <strain evidence="6 7">ALL</strain>
    </source>
</reference>
<reference evidence="6 7" key="1">
    <citation type="journal article" date="2015" name="Genome Biol.">
        <title>Comparative genomics of Steinernema reveals deeply conserved gene regulatory networks.</title>
        <authorList>
            <person name="Dillman A.R."/>
            <person name="Macchietto M."/>
            <person name="Porter C.F."/>
            <person name="Rogers A."/>
            <person name="Williams B."/>
            <person name="Antoshechkin I."/>
            <person name="Lee M.M."/>
            <person name="Goodwin Z."/>
            <person name="Lu X."/>
            <person name="Lewis E.E."/>
            <person name="Goodrich-Blair H."/>
            <person name="Stock S.P."/>
            <person name="Adams B.J."/>
            <person name="Sternberg P.W."/>
            <person name="Mortazavi A."/>
        </authorList>
    </citation>
    <scope>NUCLEOTIDE SEQUENCE [LARGE SCALE GENOMIC DNA]</scope>
    <source>
        <strain evidence="6 7">ALL</strain>
    </source>
</reference>
<gene>
    <name evidence="6" type="ORF">L596_002538</name>
</gene>
<dbReference type="CDD" id="cd02440">
    <property type="entry name" value="AdoMet_MTases"/>
    <property type="match status" value="1"/>
</dbReference>
<keyword evidence="3" id="KW-0808">Transferase</keyword>
<dbReference type="Gene3D" id="3.40.50.150">
    <property type="entry name" value="Vaccinia Virus protein VP39"/>
    <property type="match status" value="1"/>
</dbReference>
<sequence length="369" mass="43144">MCILLRYSQLFQVGAEEFERMPASHDHLYWRYGRRKKNEKEVELLVHNPIKFCFRMLMDPKLGLGESFMAGDWDARPFPKDLLTLLIRSRNQNLRTSKPKRGFNFQRLILGQLTRVIRAIVWFFNYLQHKIRENTLTGSQQNIRDHYDLGNDMFNVFLDKSMTYSCGVFEEVENVCLENSELLYEAQMRKYDRIIELLDLKPTDKVLEIGCGWGALSVRAVKKIGCQWTGLTLSREQLEYAQELVQKECLEDKIDLKYCDYRLESGHYDKVVAVEMIEAVGHEYLPTFFQTINDRLKPNGIACIQGIVCPDEYYEKYRHSNDFIKKHIFPGGHMPSLESIARALPATLEEMSRASIGTSYAVTLDFWDK</sequence>
<evidence type="ECO:0000256" key="5">
    <source>
        <dbReference type="ARBA" id="ARBA00023098"/>
    </source>
</evidence>